<keyword evidence="7 9" id="KW-0624">Polysaccharide degradation</keyword>
<evidence type="ECO:0000256" key="6">
    <source>
        <dbReference type="ARBA" id="ARBA00023295"/>
    </source>
</evidence>
<dbReference type="InterPro" id="IPR008965">
    <property type="entry name" value="CBM2/CBM3_carb-bd_dom_sf"/>
</dbReference>
<feature type="compositionally biased region" description="Low complexity" evidence="10">
    <location>
        <begin position="335"/>
        <end position="355"/>
    </location>
</feature>
<gene>
    <name evidence="12" type="ORF">GALLR39Z86_40270</name>
</gene>
<dbReference type="AlphaFoldDB" id="A0A9W6GCA3"/>
<dbReference type="PROSITE" id="PS00655">
    <property type="entry name" value="GLYCOSYL_HYDROL_F6_1"/>
    <property type="match status" value="1"/>
</dbReference>
<evidence type="ECO:0000256" key="8">
    <source>
        <dbReference type="PROSITE-ProRule" id="PRU10056"/>
    </source>
</evidence>
<accession>A0A9W6GCA3</accession>
<keyword evidence="1 9" id="KW-0732">Signal</keyword>
<evidence type="ECO:0000256" key="2">
    <source>
        <dbReference type="ARBA" id="ARBA00022801"/>
    </source>
</evidence>
<feature type="domain" description="CBM2" evidence="11">
    <location>
        <begin position="356"/>
        <end position="454"/>
    </location>
</feature>
<dbReference type="SUPFAM" id="SSF49384">
    <property type="entry name" value="Carbohydrate-binding domain"/>
    <property type="match status" value="1"/>
</dbReference>
<feature type="chain" id="PRO_5041013432" description="Glucanase" evidence="9">
    <location>
        <begin position="35"/>
        <end position="454"/>
    </location>
</feature>
<dbReference type="InterPro" id="IPR012291">
    <property type="entry name" value="CBM2_carb-bd_dom_sf"/>
</dbReference>
<comment type="similarity">
    <text evidence="9">Belongs to the glycosyl hydrolase family 6.</text>
</comment>
<dbReference type="PROSITE" id="PS51173">
    <property type="entry name" value="CBM2"/>
    <property type="match status" value="1"/>
</dbReference>
<protein>
    <recommendedName>
        <fullName evidence="9">Glucanase</fullName>
        <ecNumber evidence="9">3.2.1.-</ecNumber>
    </recommendedName>
</protein>
<dbReference type="InterPro" id="IPR016288">
    <property type="entry name" value="Beta_cellobiohydrolase"/>
</dbReference>
<dbReference type="Proteomes" id="UP001144313">
    <property type="component" value="Unassembled WGS sequence"/>
</dbReference>
<evidence type="ECO:0000256" key="10">
    <source>
        <dbReference type="SAM" id="MobiDB-lite"/>
    </source>
</evidence>
<reference evidence="12" key="1">
    <citation type="submission" date="2022-12" db="EMBL/GenBank/DDBJ databases">
        <title>Reference genome sequencing for broad-spectrum identification of bacterial and archaeal isolates by mass spectrometry.</title>
        <authorList>
            <person name="Sekiguchi Y."/>
            <person name="Tourlousse D.M."/>
        </authorList>
    </citation>
    <scope>NUCLEOTIDE SEQUENCE</scope>
    <source>
        <strain evidence="12">LLR39Z86</strain>
    </source>
</reference>
<keyword evidence="13" id="KW-1185">Reference proteome</keyword>
<feature type="region of interest" description="Disordered" evidence="10">
    <location>
        <begin position="327"/>
        <end position="361"/>
    </location>
</feature>
<feature type="active site" evidence="8">
    <location>
        <position position="120"/>
    </location>
</feature>
<dbReference type="EC" id="3.2.1.-" evidence="9"/>
<evidence type="ECO:0000313" key="12">
    <source>
        <dbReference type="EMBL" id="GLI44177.1"/>
    </source>
</evidence>
<dbReference type="Pfam" id="PF00553">
    <property type="entry name" value="CBM_2"/>
    <property type="match status" value="1"/>
</dbReference>
<organism evidence="12 13">
    <name type="scientific">Glycomyces algeriensis</name>
    <dbReference type="NCBI Taxonomy" id="256037"/>
    <lineage>
        <taxon>Bacteria</taxon>
        <taxon>Bacillati</taxon>
        <taxon>Actinomycetota</taxon>
        <taxon>Actinomycetes</taxon>
        <taxon>Glycomycetales</taxon>
        <taxon>Glycomycetaceae</taxon>
        <taxon>Glycomyces</taxon>
    </lineage>
</organism>
<keyword evidence="3 9" id="KW-0136">Cellulose degradation</keyword>
<dbReference type="InterPro" id="IPR001524">
    <property type="entry name" value="Glyco_hydro_6_CS"/>
</dbReference>
<comment type="caution">
    <text evidence="12">The sequence shown here is derived from an EMBL/GenBank/DDBJ whole genome shotgun (WGS) entry which is preliminary data.</text>
</comment>
<sequence length="454" mass="46973">MNRRKRLAAIVAGMATAVATALSAGFLLSPNAGAQEDVSAQAQALWTNPNTGAARWVNQNPNDWRTSMIRDRIAETPAGNWFTQYQPTGGIAAQVAAVVDGAAASGAAPIMVVYGIPNRDCGGHSGGGAPNHDAYRGWIDAIAGEIDGPAYIVIEPDVIAHDCHSSTERAQINASLSYAAQKLNAADPAAKVYLDAGNSAWLTASAAASRLQAAGLQYADGFSLNVSNYRTTDETTAYAQQVRNIVGTSKGVVIDTSRNGNGPLNPPNPNDWCDPAGRAVGKFPTTSTGVTGIDAYLWVKLPGEADGCAGSAGQFIPDLAYQLANNAGSGWPGQVEPTDPVTSPTDDPTSDDPTTGGPGETDCTIHIDAVSTWNGGWQGKVSMTADQAVNGWTISWTWPGTQAVTSSWNTQLTTSGKTVTAKDVGWNGSVAAGQTKELFGFVASGSPADMDVPC</sequence>
<dbReference type="GO" id="GO:0030245">
    <property type="term" value="P:cellulose catabolic process"/>
    <property type="evidence" value="ECO:0007669"/>
    <property type="project" value="UniProtKB-KW"/>
</dbReference>
<keyword evidence="4" id="KW-1015">Disulfide bond</keyword>
<evidence type="ECO:0000256" key="3">
    <source>
        <dbReference type="ARBA" id="ARBA00023001"/>
    </source>
</evidence>
<keyword evidence="2 9" id="KW-0378">Hydrolase</keyword>
<dbReference type="Pfam" id="PF01341">
    <property type="entry name" value="Glyco_hydro_6"/>
    <property type="match status" value="1"/>
</dbReference>
<evidence type="ECO:0000256" key="5">
    <source>
        <dbReference type="ARBA" id="ARBA00023277"/>
    </source>
</evidence>
<keyword evidence="6 9" id="KW-0326">Glycosidase</keyword>
<dbReference type="GO" id="GO:0030247">
    <property type="term" value="F:polysaccharide binding"/>
    <property type="evidence" value="ECO:0007669"/>
    <property type="project" value="UniProtKB-UniRule"/>
</dbReference>
<dbReference type="RefSeq" id="WP_270114871.1">
    <property type="nucleotide sequence ID" value="NZ_BAAAOL010000007.1"/>
</dbReference>
<dbReference type="PANTHER" id="PTHR34876">
    <property type="match status" value="1"/>
</dbReference>
<feature type="signal peptide" evidence="9">
    <location>
        <begin position="1"/>
        <end position="34"/>
    </location>
</feature>
<evidence type="ECO:0000259" key="11">
    <source>
        <dbReference type="PROSITE" id="PS51173"/>
    </source>
</evidence>
<dbReference type="GO" id="GO:0004553">
    <property type="term" value="F:hydrolase activity, hydrolyzing O-glycosyl compounds"/>
    <property type="evidence" value="ECO:0007669"/>
    <property type="project" value="InterPro"/>
</dbReference>
<evidence type="ECO:0000256" key="1">
    <source>
        <dbReference type="ARBA" id="ARBA00022729"/>
    </source>
</evidence>
<evidence type="ECO:0000256" key="9">
    <source>
        <dbReference type="RuleBase" id="RU361186"/>
    </source>
</evidence>
<keyword evidence="5 9" id="KW-0119">Carbohydrate metabolism</keyword>
<dbReference type="Gene3D" id="2.60.40.290">
    <property type="match status" value="1"/>
</dbReference>
<proteinExistence type="inferred from homology"/>
<dbReference type="PANTHER" id="PTHR34876:SF4">
    <property type="entry name" value="1,4-BETA-D-GLUCAN CELLOBIOHYDROLASE C-RELATED"/>
    <property type="match status" value="1"/>
</dbReference>
<dbReference type="InterPro" id="IPR036434">
    <property type="entry name" value="Beta_cellobiohydrolase_sf"/>
</dbReference>
<dbReference type="SMART" id="SM00637">
    <property type="entry name" value="CBD_II"/>
    <property type="match status" value="1"/>
</dbReference>
<evidence type="ECO:0000313" key="13">
    <source>
        <dbReference type="Proteomes" id="UP001144313"/>
    </source>
</evidence>
<dbReference type="EMBL" id="BSDT01000001">
    <property type="protein sequence ID" value="GLI44177.1"/>
    <property type="molecule type" value="Genomic_DNA"/>
</dbReference>
<evidence type="ECO:0000256" key="4">
    <source>
        <dbReference type="ARBA" id="ARBA00023157"/>
    </source>
</evidence>
<dbReference type="PRINTS" id="PR00733">
    <property type="entry name" value="GLHYDRLASE6"/>
</dbReference>
<dbReference type="Gene3D" id="3.20.20.40">
    <property type="entry name" value="1, 4-beta cellobiohydrolase"/>
    <property type="match status" value="1"/>
</dbReference>
<evidence type="ECO:0000256" key="7">
    <source>
        <dbReference type="ARBA" id="ARBA00023326"/>
    </source>
</evidence>
<dbReference type="InterPro" id="IPR001919">
    <property type="entry name" value="CBD2"/>
</dbReference>
<name>A0A9W6GCA3_9ACTN</name>
<dbReference type="SUPFAM" id="SSF51989">
    <property type="entry name" value="Glycosyl hydrolases family 6, cellulases"/>
    <property type="match status" value="1"/>
</dbReference>